<name>A0A7N0T822_KALFE</name>
<protein>
    <submittedName>
        <fullName evidence="1">Uncharacterized protein</fullName>
    </submittedName>
</protein>
<reference evidence="1" key="1">
    <citation type="submission" date="2021-01" db="UniProtKB">
        <authorList>
            <consortium name="EnsemblPlants"/>
        </authorList>
    </citation>
    <scope>IDENTIFICATION</scope>
</reference>
<dbReference type="AlphaFoldDB" id="A0A7N0T822"/>
<sequence>MKLGTVNEVSQNKYYSFGGVGFTCRRTIYTDNLRLATYHPCAVSCAHWATRDH</sequence>
<dbReference type="EnsemblPlants" id="Kaladp0024s0867.1.v1.1">
    <property type="protein sequence ID" value="Kaladp0024s0867.1.v1.1.CDS.1"/>
    <property type="gene ID" value="Kaladp0024s0867.v1.1"/>
</dbReference>
<organism evidence="1 2">
    <name type="scientific">Kalanchoe fedtschenkoi</name>
    <name type="common">Lavender scallops</name>
    <name type="synonym">South American air plant</name>
    <dbReference type="NCBI Taxonomy" id="63787"/>
    <lineage>
        <taxon>Eukaryota</taxon>
        <taxon>Viridiplantae</taxon>
        <taxon>Streptophyta</taxon>
        <taxon>Embryophyta</taxon>
        <taxon>Tracheophyta</taxon>
        <taxon>Spermatophyta</taxon>
        <taxon>Magnoliopsida</taxon>
        <taxon>eudicotyledons</taxon>
        <taxon>Gunneridae</taxon>
        <taxon>Pentapetalae</taxon>
        <taxon>Saxifragales</taxon>
        <taxon>Crassulaceae</taxon>
        <taxon>Kalanchoe</taxon>
    </lineage>
</organism>
<proteinExistence type="predicted"/>
<dbReference type="Gramene" id="Kaladp0024s0867.1.v1.1">
    <property type="protein sequence ID" value="Kaladp0024s0867.1.v1.1.CDS.1"/>
    <property type="gene ID" value="Kaladp0024s0867.v1.1"/>
</dbReference>
<evidence type="ECO:0000313" key="1">
    <source>
        <dbReference type="EnsemblPlants" id="Kaladp0024s0867.1.v1.1.CDS.1"/>
    </source>
</evidence>
<accession>A0A7N0T822</accession>
<dbReference type="Proteomes" id="UP000594263">
    <property type="component" value="Unplaced"/>
</dbReference>
<evidence type="ECO:0000313" key="2">
    <source>
        <dbReference type="Proteomes" id="UP000594263"/>
    </source>
</evidence>
<keyword evidence="2" id="KW-1185">Reference proteome</keyword>